<reference evidence="2 3" key="1">
    <citation type="journal article" date="2019" name="Sci. Rep.">
        <title>Orb-weaving spider Araneus ventricosus genome elucidates the spidroin gene catalogue.</title>
        <authorList>
            <person name="Kono N."/>
            <person name="Nakamura H."/>
            <person name="Ohtoshi R."/>
            <person name="Moran D.A.P."/>
            <person name="Shinohara A."/>
            <person name="Yoshida Y."/>
            <person name="Fujiwara M."/>
            <person name="Mori M."/>
            <person name="Tomita M."/>
            <person name="Arakawa K."/>
        </authorList>
    </citation>
    <scope>NUCLEOTIDE SEQUENCE [LARGE SCALE GENOMIC DNA]</scope>
</reference>
<sequence length="86" mass="9534">MPKIWGVSGPPSPDAKDEPPDEKWSKLQIILFTFKKSDLCLSSRNENDRELLKAVIISTASTPEQSICSPLYVHHANLARSAHSGF</sequence>
<evidence type="ECO:0000313" key="2">
    <source>
        <dbReference type="EMBL" id="GBN40013.1"/>
    </source>
</evidence>
<gene>
    <name evidence="2" type="ORF">AVEN_262054_1</name>
</gene>
<evidence type="ECO:0000313" key="3">
    <source>
        <dbReference type="Proteomes" id="UP000499080"/>
    </source>
</evidence>
<organism evidence="2 3">
    <name type="scientific">Araneus ventricosus</name>
    <name type="common">Orbweaver spider</name>
    <name type="synonym">Epeira ventricosa</name>
    <dbReference type="NCBI Taxonomy" id="182803"/>
    <lineage>
        <taxon>Eukaryota</taxon>
        <taxon>Metazoa</taxon>
        <taxon>Ecdysozoa</taxon>
        <taxon>Arthropoda</taxon>
        <taxon>Chelicerata</taxon>
        <taxon>Arachnida</taxon>
        <taxon>Araneae</taxon>
        <taxon>Araneomorphae</taxon>
        <taxon>Entelegynae</taxon>
        <taxon>Araneoidea</taxon>
        <taxon>Araneidae</taxon>
        <taxon>Araneus</taxon>
    </lineage>
</organism>
<feature type="region of interest" description="Disordered" evidence="1">
    <location>
        <begin position="1"/>
        <end position="22"/>
    </location>
</feature>
<dbReference type="Proteomes" id="UP000499080">
    <property type="component" value="Unassembled WGS sequence"/>
</dbReference>
<name>A0A4Y2NMH9_ARAVE</name>
<keyword evidence="3" id="KW-1185">Reference proteome</keyword>
<proteinExistence type="predicted"/>
<protein>
    <submittedName>
        <fullName evidence="2">Uncharacterized protein</fullName>
    </submittedName>
</protein>
<dbReference type="EMBL" id="BGPR01009437">
    <property type="protein sequence ID" value="GBN40013.1"/>
    <property type="molecule type" value="Genomic_DNA"/>
</dbReference>
<accession>A0A4Y2NMH9</accession>
<dbReference type="AlphaFoldDB" id="A0A4Y2NMH9"/>
<evidence type="ECO:0000256" key="1">
    <source>
        <dbReference type="SAM" id="MobiDB-lite"/>
    </source>
</evidence>
<comment type="caution">
    <text evidence="2">The sequence shown here is derived from an EMBL/GenBank/DDBJ whole genome shotgun (WGS) entry which is preliminary data.</text>
</comment>